<dbReference type="AlphaFoldDB" id="A0AAD9JG53"/>
<keyword evidence="2" id="KW-1185">Reference proteome</keyword>
<proteinExistence type="predicted"/>
<organism evidence="1 2">
    <name type="scientific">Paralvinella palmiformis</name>
    <dbReference type="NCBI Taxonomy" id="53620"/>
    <lineage>
        <taxon>Eukaryota</taxon>
        <taxon>Metazoa</taxon>
        <taxon>Spiralia</taxon>
        <taxon>Lophotrochozoa</taxon>
        <taxon>Annelida</taxon>
        <taxon>Polychaeta</taxon>
        <taxon>Sedentaria</taxon>
        <taxon>Canalipalpata</taxon>
        <taxon>Terebellida</taxon>
        <taxon>Terebelliformia</taxon>
        <taxon>Alvinellidae</taxon>
        <taxon>Paralvinella</taxon>
    </lineage>
</organism>
<name>A0AAD9JG53_9ANNE</name>
<dbReference type="EMBL" id="JAODUP010000341">
    <property type="protein sequence ID" value="KAK2152046.1"/>
    <property type="molecule type" value="Genomic_DNA"/>
</dbReference>
<evidence type="ECO:0000313" key="2">
    <source>
        <dbReference type="Proteomes" id="UP001208570"/>
    </source>
</evidence>
<comment type="caution">
    <text evidence="1">The sequence shown here is derived from an EMBL/GenBank/DDBJ whole genome shotgun (WGS) entry which is preliminary data.</text>
</comment>
<protein>
    <submittedName>
        <fullName evidence="1">Uncharacterized protein</fullName>
    </submittedName>
</protein>
<accession>A0AAD9JG53</accession>
<evidence type="ECO:0000313" key="1">
    <source>
        <dbReference type="EMBL" id="KAK2152046.1"/>
    </source>
</evidence>
<reference evidence="1" key="1">
    <citation type="journal article" date="2023" name="Mol. Biol. Evol.">
        <title>Third-Generation Sequencing Reveals the Adaptive Role of the Epigenome in Three Deep-Sea Polychaetes.</title>
        <authorList>
            <person name="Perez M."/>
            <person name="Aroh O."/>
            <person name="Sun Y."/>
            <person name="Lan Y."/>
            <person name="Juniper S.K."/>
            <person name="Young C.R."/>
            <person name="Angers B."/>
            <person name="Qian P.Y."/>
        </authorList>
    </citation>
    <scope>NUCLEOTIDE SEQUENCE</scope>
    <source>
        <strain evidence="1">P08H-3</strain>
    </source>
</reference>
<dbReference type="Proteomes" id="UP001208570">
    <property type="component" value="Unassembled WGS sequence"/>
</dbReference>
<sequence>STNSYILYKAKPFAEQIPTSDTTSPASVRRTAHTQQIVRVCPVLYGSIRVCYSPILFRTVILLSVRVVSGRVQSRYFHTVTSLSYTVIYWTPMLPYHCLVQLAVLMEQLVVR</sequence>
<feature type="non-terminal residue" evidence="1">
    <location>
        <position position="1"/>
    </location>
</feature>
<gene>
    <name evidence="1" type="ORF">LSH36_341g04063</name>
</gene>